<proteinExistence type="predicted"/>
<keyword evidence="2" id="KW-1185">Reference proteome</keyword>
<sequence>MKKRKQPRYKILQFQFQAEDLYIDLQTQETLNRLFSFIYEHTNIMYLTFIKKKHLIDYLIYHSVNEFQIISFVEAVKDVKRFINFLQKKKIKTIDDLDLSLINSMLWIRLSEQDQGFRETKREKIKINLSEVMMDKTST</sequence>
<dbReference type="RefSeq" id="WP_382354386.1">
    <property type="nucleotide sequence ID" value="NZ_JBHSMC010000026.1"/>
</dbReference>
<name>A0ABW0LPE7_9BACI</name>
<accession>A0ABW0LPE7</accession>
<evidence type="ECO:0000313" key="1">
    <source>
        <dbReference type="EMBL" id="MFC5466396.1"/>
    </source>
</evidence>
<protein>
    <submittedName>
        <fullName evidence="1">Uncharacterized protein</fullName>
    </submittedName>
</protein>
<reference evidence="2" key="1">
    <citation type="journal article" date="2019" name="Int. J. Syst. Evol. Microbiol.">
        <title>The Global Catalogue of Microorganisms (GCM) 10K type strain sequencing project: providing services to taxonomists for standard genome sequencing and annotation.</title>
        <authorList>
            <consortium name="The Broad Institute Genomics Platform"/>
            <consortium name="The Broad Institute Genome Sequencing Center for Infectious Disease"/>
            <person name="Wu L."/>
            <person name="Ma J."/>
        </authorList>
    </citation>
    <scope>NUCLEOTIDE SEQUENCE [LARGE SCALE GENOMIC DNA]</scope>
    <source>
        <strain evidence="2">CGMCC 1.12237</strain>
    </source>
</reference>
<organism evidence="1 2">
    <name type="scientific">Lederbergia graminis</name>
    <dbReference type="NCBI Taxonomy" id="735518"/>
    <lineage>
        <taxon>Bacteria</taxon>
        <taxon>Bacillati</taxon>
        <taxon>Bacillota</taxon>
        <taxon>Bacilli</taxon>
        <taxon>Bacillales</taxon>
        <taxon>Bacillaceae</taxon>
        <taxon>Lederbergia</taxon>
    </lineage>
</organism>
<dbReference type="EMBL" id="JBHSMC010000026">
    <property type="protein sequence ID" value="MFC5466396.1"/>
    <property type="molecule type" value="Genomic_DNA"/>
</dbReference>
<evidence type="ECO:0000313" key="2">
    <source>
        <dbReference type="Proteomes" id="UP001596147"/>
    </source>
</evidence>
<dbReference type="Proteomes" id="UP001596147">
    <property type="component" value="Unassembled WGS sequence"/>
</dbReference>
<gene>
    <name evidence="1" type="ORF">ACFPM4_16875</name>
</gene>
<comment type="caution">
    <text evidence="1">The sequence shown here is derived from an EMBL/GenBank/DDBJ whole genome shotgun (WGS) entry which is preliminary data.</text>
</comment>